<dbReference type="InterPro" id="IPR036397">
    <property type="entry name" value="RNaseH_sf"/>
</dbReference>
<dbReference type="NCBIfam" id="NF033545">
    <property type="entry name" value="transpos_IS630"/>
    <property type="match status" value="1"/>
</dbReference>
<feature type="domain" description="Tc1-like transposase DDE" evidence="1">
    <location>
        <begin position="164"/>
        <end position="303"/>
    </location>
</feature>
<gene>
    <name evidence="3" type="ORF">H6G05_06865</name>
</gene>
<accession>A0ABR8C8I2</accession>
<dbReference type="Gene3D" id="3.30.420.10">
    <property type="entry name" value="Ribonuclease H-like superfamily/Ribonuclease H"/>
    <property type="match status" value="1"/>
</dbReference>
<comment type="caution">
    <text evidence="3">The sequence shown here is derived from an EMBL/GenBank/DDBJ whole genome shotgun (WGS) entry which is preliminary data.</text>
</comment>
<dbReference type="InterPro" id="IPR025959">
    <property type="entry name" value="Winged_HTH_dom"/>
</dbReference>
<organism evidence="3 4">
    <name type="scientific">Phormidium tenue FACHB-1050</name>
    <dbReference type="NCBI Taxonomy" id="2692857"/>
    <lineage>
        <taxon>Bacteria</taxon>
        <taxon>Bacillati</taxon>
        <taxon>Cyanobacteriota</taxon>
        <taxon>Cyanophyceae</taxon>
        <taxon>Oscillatoriophycideae</taxon>
        <taxon>Oscillatoriales</taxon>
        <taxon>Oscillatoriaceae</taxon>
        <taxon>Phormidium</taxon>
    </lineage>
</organism>
<dbReference type="Proteomes" id="UP000618445">
    <property type="component" value="Unassembled WGS sequence"/>
</dbReference>
<dbReference type="SUPFAM" id="SSF46689">
    <property type="entry name" value="Homeodomain-like"/>
    <property type="match status" value="1"/>
</dbReference>
<protein>
    <submittedName>
        <fullName evidence="3">IS630 family transposase</fullName>
    </submittedName>
</protein>
<dbReference type="Pfam" id="PF13592">
    <property type="entry name" value="HTH_33"/>
    <property type="match status" value="1"/>
</dbReference>
<sequence length="342" mass="40250">MTELTEFIESNPNSKELKRALAVQMTQQNMTYAKIAEMLCVSTSFVGKWKQVFEEHGIAGLTLKYQGSQGYLDSAQKQEIIEWLQQKQYWNLQELMSEIEDRYQVIFASKQSYYEIFKAADISWKKTQKYNPKKDPILVHKKKDEITEWLETHREKISSGELVVLFEDECHLLWGDVCGYVWGKTGDRIEVPITNERERQTYYGALNLQTQVCLIQAYDKGNSVSTVAFMRYLVEAHPNSQIALFWDGASYHRSQEVKDFLATVNDGKVESDWKFTCIRFAPNDPTQNPIEDVWLQAKRFIREYYHLLKTFANVKRLFELVTHLQIFNFEKVFKYGFFPQII</sequence>
<evidence type="ECO:0000259" key="2">
    <source>
        <dbReference type="Pfam" id="PF13592"/>
    </source>
</evidence>
<evidence type="ECO:0000313" key="3">
    <source>
        <dbReference type="EMBL" id="MBD2316567.1"/>
    </source>
</evidence>
<dbReference type="Pfam" id="PF13358">
    <property type="entry name" value="DDE_3"/>
    <property type="match status" value="1"/>
</dbReference>
<evidence type="ECO:0000313" key="4">
    <source>
        <dbReference type="Proteomes" id="UP000618445"/>
    </source>
</evidence>
<dbReference type="InterPro" id="IPR038717">
    <property type="entry name" value="Tc1-like_DDE_dom"/>
</dbReference>
<dbReference type="Pfam" id="PF13384">
    <property type="entry name" value="HTH_23"/>
    <property type="match status" value="1"/>
</dbReference>
<keyword evidence="4" id="KW-1185">Reference proteome</keyword>
<dbReference type="InterPro" id="IPR047655">
    <property type="entry name" value="Transpos_IS630-like"/>
</dbReference>
<proteinExistence type="predicted"/>
<name>A0ABR8C8I2_9CYAN</name>
<dbReference type="InterPro" id="IPR009057">
    <property type="entry name" value="Homeodomain-like_sf"/>
</dbReference>
<evidence type="ECO:0000259" key="1">
    <source>
        <dbReference type="Pfam" id="PF13358"/>
    </source>
</evidence>
<reference evidence="3 4" key="1">
    <citation type="journal article" date="2020" name="ISME J.">
        <title>Comparative genomics reveals insights into cyanobacterial evolution and habitat adaptation.</title>
        <authorList>
            <person name="Chen M.Y."/>
            <person name="Teng W.K."/>
            <person name="Zhao L."/>
            <person name="Hu C.X."/>
            <person name="Zhou Y.K."/>
            <person name="Han B.P."/>
            <person name="Song L.R."/>
            <person name="Shu W.S."/>
        </authorList>
    </citation>
    <scope>NUCLEOTIDE SEQUENCE [LARGE SCALE GENOMIC DNA]</scope>
    <source>
        <strain evidence="3 4">FACHB-1050</strain>
    </source>
</reference>
<feature type="domain" description="Winged helix-turn helix" evidence="2">
    <location>
        <begin position="87"/>
        <end position="145"/>
    </location>
</feature>
<dbReference type="EMBL" id="JACJQY010000007">
    <property type="protein sequence ID" value="MBD2316567.1"/>
    <property type="molecule type" value="Genomic_DNA"/>
</dbReference>